<reference evidence="2 3" key="1">
    <citation type="submission" date="2020-02" db="EMBL/GenBank/DDBJ databases">
        <title>Draft genome sequence of Haematococcus lacustris strain NIES-144.</title>
        <authorList>
            <person name="Morimoto D."/>
            <person name="Nakagawa S."/>
            <person name="Yoshida T."/>
            <person name="Sawayama S."/>
        </authorList>
    </citation>
    <scope>NUCLEOTIDE SEQUENCE [LARGE SCALE GENOMIC DNA]</scope>
    <source>
        <strain evidence="2 3">NIES-144</strain>
    </source>
</reference>
<organism evidence="2 3">
    <name type="scientific">Haematococcus lacustris</name>
    <name type="common">Green alga</name>
    <name type="synonym">Haematococcus pluvialis</name>
    <dbReference type="NCBI Taxonomy" id="44745"/>
    <lineage>
        <taxon>Eukaryota</taxon>
        <taxon>Viridiplantae</taxon>
        <taxon>Chlorophyta</taxon>
        <taxon>core chlorophytes</taxon>
        <taxon>Chlorophyceae</taxon>
        <taxon>CS clade</taxon>
        <taxon>Chlamydomonadales</taxon>
        <taxon>Haematococcaceae</taxon>
        <taxon>Haematococcus</taxon>
    </lineage>
</organism>
<evidence type="ECO:0000313" key="2">
    <source>
        <dbReference type="EMBL" id="GFH13971.1"/>
    </source>
</evidence>
<evidence type="ECO:0000256" key="1">
    <source>
        <dbReference type="SAM" id="MobiDB-lite"/>
    </source>
</evidence>
<dbReference type="Proteomes" id="UP000485058">
    <property type="component" value="Unassembled WGS sequence"/>
</dbReference>
<keyword evidence="3" id="KW-1185">Reference proteome</keyword>
<evidence type="ECO:0000313" key="3">
    <source>
        <dbReference type="Proteomes" id="UP000485058"/>
    </source>
</evidence>
<protein>
    <submittedName>
        <fullName evidence="2">Uncharacterized protein</fullName>
    </submittedName>
</protein>
<sequence length="73" mass="7864">MTRHASYRPCSAYQLHPQLRSTFLDQKESSLESWAGGGSLHQPSGQQVATQRPAWPADHHGLGAAGKQVTPVG</sequence>
<proteinExistence type="predicted"/>
<name>A0A699YWL6_HAELA</name>
<feature type="compositionally biased region" description="Polar residues" evidence="1">
    <location>
        <begin position="41"/>
        <end position="50"/>
    </location>
</feature>
<gene>
    <name evidence="2" type="ORF">HaLaN_09942</name>
</gene>
<comment type="caution">
    <text evidence="2">The sequence shown here is derived from an EMBL/GenBank/DDBJ whole genome shotgun (WGS) entry which is preliminary data.</text>
</comment>
<dbReference type="AlphaFoldDB" id="A0A699YWL6"/>
<accession>A0A699YWL6</accession>
<feature type="region of interest" description="Disordered" evidence="1">
    <location>
        <begin position="28"/>
        <end position="73"/>
    </location>
</feature>
<dbReference type="EMBL" id="BLLF01000672">
    <property type="protein sequence ID" value="GFH13971.1"/>
    <property type="molecule type" value="Genomic_DNA"/>
</dbReference>